<dbReference type="Proteomes" id="UP000199705">
    <property type="component" value="Unassembled WGS sequence"/>
</dbReference>
<dbReference type="SUPFAM" id="SSF55144">
    <property type="entry name" value="LigT-like"/>
    <property type="match status" value="1"/>
</dbReference>
<accession>A0A1G7P957</accession>
<protein>
    <submittedName>
        <fullName evidence="1">Uncharacterized protein</fullName>
    </submittedName>
</protein>
<dbReference type="InterPro" id="IPR009097">
    <property type="entry name" value="Cyclic_Pdiesterase"/>
</dbReference>
<reference evidence="2" key="1">
    <citation type="submission" date="2016-10" db="EMBL/GenBank/DDBJ databases">
        <authorList>
            <person name="Varghese N."/>
            <person name="Submissions S."/>
        </authorList>
    </citation>
    <scope>NUCLEOTIDE SEQUENCE [LARGE SCALE GENOMIC DNA]</scope>
    <source>
        <strain evidence="2">Gh-67</strain>
    </source>
</reference>
<organism evidence="1 2">
    <name type="scientific">Mucilaginibacter gossypii</name>
    <dbReference type="NCBI Taxonomy" id="551996"/>
    <lineage>
        <taxon>Bacteria</taxon>
        <taxon>Pseudomonadati</taxon>
        <taxon>Bacteroidota</taxon>
        <taxon>Sphingobacteriia</taxon>
        <taxon>Sphingobacteriales</taxon>
        <taxon>Sphingobacteriaceae</taxon>
        <taxon>Mucilaginibacter</taxon>
    </lineage>
</organism>
<proteinExistence type="predicted"/>
<gene>
    <name evidence="1" type="ORF">SAMN05192573_101466</name>
</gene>
<dbReference type="EMBL" id="FNCG01000001">
    <property type="protein sequence ID" value="SDF82000.1"/>
    <property type="molecule type" value="Genomic_DNA"/>
</dbReference>
<keyword evidence="2" id="KW-1185">Reference proteome</keyword>
<name>A0A1G7P957_9SPHI</name>
<dbReference type="GeneID" id="91137472"/>
<evidence type="ECO:0000313" key="2">
    <source>
        <dbReference type="Proteomes" id="UP000199705"/>
    </source>
</evidence>
<dbReference type="Gene3D" id="3.90.1140.10">
    <property type="entry name" value="Cyclic phosphodiesterase"/>
    <property type="match status" value="1"/>
</dbReference>
<sequence>MDYAFYHFILPIPDHVDVMIRKLKSEAKRVIGNYPSMHARSHITINNYPRKPLDVDVQGFSFLSRKLSLLPPVVFETDGFDCFNESNDYNKTIFARLKLTEQNKYWIKLLKGIVGDSSTIPHITIARAITPEQFNLLWPYFQKREMKVKFVVNRLTILKNLLLDLDQHAKTYREFEFRGDENVLTKYDNLAIARQIKNYPSINQQISLF</sequence>
<dbReference type="AlphaFoldDB" id="A0A1G7P957"/>
<dbReference type="OrthoDB" id="1351981at2"/>
<dbReference type="STRING" id="551996.SAMN05192573_101466"/>
<evidence type="ECO:0000313" key="1">
    <source>
        <dbReference type="EMBL" id="SDF82000.1"/>
    </source>
</evidence>
<dbReference type="RefSeq" id="WP_091162683.1">
    <property type="nucleotide sequence ID" value="NZ_FNCG01000001.1"/>
</dbReference>